<reference evidence="4" key="1">
    <citation type="journal article" date="2021" name="Nat. Commun.">
        <title>Genomic analyses provide insights into spinach domestication and the genetic basis of agronomic traits.</title>
        <authorList>
            <person name="Cai X."/>
            <person name="Sun X."/>
            <person name="Xu C."/>
            <person name="Sun H."/>
            <person name="Wang X."/>
            <person name="Ge C."/>
            <person name="Zhang Z."/>
            <person name="Wang Q."/>
            <person name="Fei Z."/>
            <person name="Jiao C."/>
            <person name="Wang Q."/>
        </authorList>
    </citation>
    <scope>NUCLEOTIDE SEQUENCE [LARGE SCALE GENOMIC DNA]</scope>
    <source>
        <strain evidence="4">cv. Varoflay</strain>
    </source>
</reference>
<dbReference type="RefSeq" id="XP_021863663.1">
    <property type="nucleotide sequence ID" value="XM_022007971.2"/>
</dbReference>
<feature type="domain" description="Bifunctional inhibitor/plant lipid transfer protein/seed storage helical" evidence="3">
    <location>
        <begin position="112"/>
        <end position="184"/>
    </location>
</feature>
<dbReference type="SMART" id="SM00499">
    <property type="entry name" value="AAI"/>
    <property type="match status" value="2"/>
</dbReference>
<feature type="domain" description="Bifunctional inhibitor/plant lipid transfer protein/seed storage helical" evidence="3">
    <location>
        <begin position="30"/>
        <end position="102"/>
    </location>
</feature>
<gene>
    <name evidence="5" type="primary">LOC110802543</name>
</gene>
<dbReference type="GeneID" id="110802543"/>
<evidence type="ECO:0000256" key="2">
    <source>
        <dbReference type="SAM" id="SignalP"/>
    </source>
</evidence>
<evidence type="ECO:0000256" key="1">
    <source>
        <dbReference type="SAM" id="MobiDB-lite"/>
    </source>
</evidence>
<keyword evidence="4" id="KW-1185">Reference proteome</keyword>
<proteinExistence type="predicted"/>
<keyword evidence="2" id="KW-0732">Signal</keyword>
<dbReference type="Proteomes" id="UP000813463">
    <property type="component" value="Chromosome 6"/>
</dbReference>
<feature type="chain" id="PRO_5040490041" description="Bifunctional inhibitor/plant lipid transfer protein/seed storage helical domain-containing protein" evidence="2">
    <location>
        <begin position="25"/>
        <end position="210"/>
    </location>
</feature>
<accession>A0A9R0KAH8</accession>
<sequence>MGSKTVMVVGILLLMSLTVMHSSAQQPAPCWAGIAPCLETAKTLNYAQAAVAQCCPAISNARVAETACFCSAKADILSQHAQVFFNQILTLCNIPGTLETICPTPAQQPAPCWAKITPCLETAKTLNFATAAVQQCCPAISTAMINETACFCSAKADIVSQQAILPFNGILTTCLINGTLDDLCPDTPPSNPSTTPPTPNATPSTPGAIP</sequence>
<feature type="compositionally biased region" description="Low complexity" evidence="1">
    <location>
        <begin position="201"/>
        <end position="210"/>
    </location>
</feature>
<dbReference type="KEGG" id="soe:110802543"/>
<name>A0A9R0KAH8_SPIOL</name>
<dbReference type="OrthoDB" id="1824431at2759"/>
<feature type="region of interest" description="Disordered" evidence="1">
    <location>
        <begin position="185"/>
        <end position="210"/>
    </location>
</feature>
<evidence type="ECO:0000259" key="3">
    <source>
        <dbReference type="SMART" id="SM00499"/>
    </source>
</evidence>
<reference evidence="5" key="2">
    <citation type="submission" date="2025-08" db="UniProtKB">
        <authorList>
            <consortium name="RefSeq"/>
        </authorList>
    </citation>
    <scope>IDENTIFICATION</scope>
    <source>
        <tissue evidence="5">Leaf</tissue>
    </source>
</reference>
<dbReference type="AlphaFoldDB" id="A0A9R0KAH8"/>
<organism evidence="4 5">
    <name type="scientific">Spinacia oleracea</name>
    <name type="common">Spinach</name>
    <dbReference type="NCBI Taxonomy" id="3562"/>
    <lineage>
        <taxon>Eukaryota</taxon>
        <taxon>Viridiplantae</taxon>
        <taxon>Streptophyta</taxon>
        <taxon>Embryophyta</taxon>
        <taxon>Tracheophyta</taxon>
        <taxon>Spermatophyta</taxon>
        <taxon>Magnoliopsida</taxon>
        <taxon>eudicotyledons</taxon>
        <taxon>Gunneridae</taxon>
        <taxon>Pentapetalae</taxon>
        <taxon>Caryophyllales</taxon>
        <taxon>Chenopodiaceae</taxon>
        <taxon>Chenopodioideae</taxon>
        <taxon>Anserineae</taxon>
        <taxon>Spinacia</taxon>
    </lineage>
</organism>
<feature type="compositionally biased region" description="Pro residues" evidence="1">
    <location>
        <begin position="186"/>
        <end position="200"/>
    </location>
</feature>
<evidence type="ECO:0000313" key="5">
    <source>
        <dbReference type="RefSeq" id="XP_021863663.1"/>
    </source>
</evidence>
<evidence type="ECO:0000313" key="4">
    <source>
        <dbReference type="Proteomes" id="UP000813463"/>
    </source>
</evidence>
<feature type="signal peptide" evidence="2">
    <location>
        <begin position="1"/>
        <end position="24"/>
    </location>
</feature>
<protein>
    <recommendedName>
        <fullName evidence="3">Bifunctional inhibitor/plant lipid transfer protein/seed storage helical domain-containing protein</fullName>
    </recommendedName>
</protein>
<dbReference type="InterPro" id="IPR016140">
    <property type="entry name" value="Bifunc_inhib/LTP/seed_store"/>
</dbReference>